<name>A0A1H8IMU9_9FIRM</name>
<dbReference type="AlphaFoldDB" id="A0A1H8IMU9"/>
<evidence type="ECO:0000313" key="2">
    <source>
        <dbReference type="Proteomes" id="UP000199512"/>
    </source>
</evidence>
<keyword evidence="1" id="KW-0456">Lyase</keyword>
<reference evidence="1 2" key="1">
    <citation type="submission" date="2016-10" db="EMBL/GenBank/DDBJ databases">
        <authorList>
            <person name="de Groot N.N."/>
        </authorList>
    </citation>
    <scope>NUCLEOTIDE SEQUENCE [LARGE SCALE GENOMIC DNA]</scope>
    <source>
        <strain evidence="1 2">Calf135</strain>
    </source>
</reference>
<dbReference type="Pfam" id="PF06838">
    <property type="entry name" value="Met_gamma_lyase"/>
    <property type="match status" value="1"/>
</dbReference>
<keyword evidence="2" id="KW-1185">Reference proteome</keyword>
<dbReference type="SUPFAM" id="SSF53383">
    <property type="entry name" value="PLP-dependent transferases"/>
    <property type="match status" value="1"/>
</dbReference>
<proteinExistence type="predicted"/>
<dbReference type="Gene3D" id="3.90.1150.60">
    <property type="entry name" value="Methioning gamme-lyase, C-terminal domain"/>
    <property type="match status" value="1"/>
</dbReference>
<protein>
    <submittedName>
        <fullName evidence="1">Cystathionine beta-lyase family protein involved in aluminum resistance</fullName>
    </submittedName>
</protein>
<dbReference type="InterPro" id="IPR009651">
    <property type="entry name" value="Met_g_lyase_put"/>
</dbReference>
<dbReference type="RefSeq" id="WP_091975685.1">
    <property type="nucleotide sequence ID" value="NZ_FODF01000008.1"/>
</dbReference>
<dbReference type="STRING" id="215200.SAMN05216454_10876"/>
<dbReference type="Gene3D" id="3.40.640.10">
    <property type="entry name" value="Type I PLP-dependent aspartate aminotransferase-like (Major domain)"/>
    <property type="match status" value="1"/>
</dbReference>
<dbReference type="OrthoDB" id="9764766at2"/>
<evidence type="ECO:0000313" key="1">
    <source>
        <dbReference type="EMBL" id="SEN69641.1"/>
    </source>
</evidence>
<dbReference type="InterPro" id="IPR015424">
    <property type="entry name" value="PyrdxlP-dep_Trfase"/>
</dbReference>
<accession>A0A1H8IMU9</accession>
<sequence>MLKETEELLLKNYGIDRNIFELSKEVDRDIQPQFNKMREIREYNQLKVLNAMQEAQLSDNHFNWTTGYGYNDLGREKVEEIYARVFHTEDALVRPQIVNGTHALSLTIQGIVRPGDEILSITSAPYDTLQGVIGIREEVGCLKEFGVTYKQVEFLEDGNIDLEGAKAAINEKTKLVILQRSKGYAWRKSLSIKDIEEAIKAVKSVREDLIVMVDNCYGEFLETKEPTDVGADVIAGSLIKNPGGGLALAGGYIVGKKELVELISYRLTSPGIGKECGLMFGTTRNILQGLFQAPYVVSQAVMGAVFCARLYEKLGYKVNPKYDDERSDIIQIVQLHGAEEVIKFCEGVQAAAPVDSFVTPIPWAMPGYDDEVIMAAGAFVQGSSIELSADAPIREPYNVYFQGGMTYDHSKMGSLKALERMGILDKE</sequence>
<dbReference type="PANTHER" id="PTHR46658">
    <property type="entry name" value="CYS OR MET METABOLISM PYRIDOXAL-PHOSPHATE-DEPENDENT ENZYME"/>
    <property type="match status" value="1"/>
</dbReference>
<dbReference type="GO" id="GO:0016829">
    <property type="term" value="F:lyase activity"/>
    <property type="evidence" value="ECO:0007669"/>
    <property type="project" value="UniProtKB-KW"/>
</dbReference>
<dbReference type="EMBL" id="FODF01000008">
    <property type="protein sequence ID" value="SEN69641.1"/>
    <property type="molecule type" value="Genomic_DNA"/>
</dbReference>
<organism evidence="1 2">
    <name type="scientific">Peptostreptococcus russellii</name>
    <dbReference type="NCBI Taxonomy" id="215200"/>
    <lineage>
        <taxon>Bacteria</taxon>
        <taxon>Bacillati</taxon>
        <taxon>Bacillota</taxon>
        <taxon>Clostridia</taxon>
        <taxon>Peptostreptococcales</taxon>
        <taxon>Peptostreptococcaceae</taxon>
        <taxon>Peptostreptococcus</taxon>
    </lineage>
</organism>
<dbReference type="Proteomes" id="UP000199512">
    <property type="component" value="Unassembled WGS sequence"/>
</dbReference>
<dbReference type="InterPro" id="IPR015421">
    <property type="entry name" value="PyrdxlP-dep_Trfase_major"/>
</dbReference>
<gene>
    <name evidence="1" type="ORF">SAMN05216454_10876</name>
</gene>
<dbReference type="PANTHER" id="PTHR46658:SF1">
    <property type="entry name" value="CYS OR MET METABOLISM PYRIDOXAL-PHOSPHATE-DEPENDENT ENZYME"/>
    <property type="match status" value="1"/>
</dbReference>